<gene>
    <name evidence="2" type="ORF">SAMN02745174_01369</name>
</gene>
<dbReference type="Pfam" id="PF01902">
    <property type="entry name" value="Diphthami_syn_2"/>
    <property type="match status" value="1"/>
</dbReference>
<dbReference type="Proteomes" id="UP000191153">
    <property type="component" value="Unassembled WGS sequence"/>
</dbReference>
<dbReference type="Gene3D" id="3.90.1490.10">
    <property type="entry name" value="putative n-type atp pyrophosphatase, domain 2"/>
    <property type="match status" value="1"/>
</dbReference>
<dbReference type="InterPro" id="IPR030662">
    <property type="entry name" value="DPH6/MJ0570"/>
</dbReference>
<dbReference type="GO" id="GO:0017178">
    <property type="term" value="F:diphthine-ammonia ligase activity"/>
    <property type="evidence" value="ECO:0007669"/>
    <property type="project" value="TreeGrafter"/>
</dbReference>
<dbReference type="RefSeq" id="WP_078693863.1">
    <property type="nucleotide sequence ID" value="NZ_FUWX01000009.1"/>
</dbReference>
<name>A0A1T4MXK1_9FUSO</name>
<proteinExistence type="predicted"/>
<dbReference type="SUPFAM" id="SSF52402">
    <property type="entry name" value="Adenine nucleotide alpha hydrolases-like"/>
    <property type="match status" value="1"/>
</dbReference>
<protein>
    <submittedName>
        <fullName evidence="2">MJ0570-related uncharacterized domain-containing protein</fullName>
    </submittedName>
</protein>
<evidence type="ECO:0000313" key="3">
    <source>
        <dbReference type="Proteomes" id="UP000191153"/>
    </source>
</evidence>
<keyword evidence="3" id="KW-1185">Reference proteome</keyword>
<dbReference type="OrthoDB" id="3572539at2"/>
<sequence>MDKKKFIMSYSCGKDSTLALYRMIEQGHTPLALMITINKKNNSSWFHNISSNHMRDVANSLDIPLMLIQCEGDEYEASFSEALSKFKEMGADSCVFGDIDIEAHREWCTKRCAEANIEPIFPLWQENREDLVHEFIDKGFKATIKIVNLNYLSSEFLGKTLNREIVEIIKKEGADPCGENGEYHTFVYDGPLFRYPITFKVLDKLEKDNYGILSID</sequence>
<evidence type="ECO:0000313" key="2">
    <source>
        <dbReference type="EMBL" id="SJZ71732.1"/>
    </source>
</evidence>
<dbReference type="GO" id="GO:0017183">
    <property type="term" value="P:protein histidyl modification to diphthamide"/>
    <property type="evidence" value="ECO:0007669"/>
    <property type="project" value="TreeGrafter"/>
</dbReference>
<reference evidence="2 3" key="1">
    <citation type="submission" date="2017-02" db="EMBL/GenBank/DDBJ databases">
        <authorList>
            <person name="Peterson S.W."/>
        </authorList>
    </citation>
    <scope>NUCLEOTIDE SEQUENCE [LARGE SCALE GENOMIC DNA]</scope>
    <source>
        <strain evidence="2 3">ATCC 700028</strain>
    </source>
</reference>
<dbReference type="PIRSF" id="PIRSF039123">
    <property type="entry name" value="Diphthamide_synthase"/>
    <property type="match status" value="1"/>
</dbReference>
<dbReference type="PANTHER" id="PTHR12196">
    <property type="entry name" value="DOMAIN OF UNKNOWN FUNCTION 71 DUF71 -CONTAINING PROTEIN"/>
    <property type="match status" value="1"/>
</dbReference>
<dbReference type="STRING" id="180163.SAMN02745174_01369"/>
<dbReference type="InterPro" id="IPR014729">
    <property type="entry name" value="Rossmann-like_a/b/a_fold"/>
</dbReference>
<dbReference type="EMBL" id="FUWX01000009">
    <property type="protein sequence ID" value="SJZ71732.1"/>
    <property type="molecule type" value="Genomic_DNA"/>
</dbReference>
<dbReference type="Gene3D" id="3.40.50.620">
    <property type="entry name" value="HUPs"/>
    <property type="match status" value="1"/>
</dbReference>
<organism evidence="2 3">
    <name type="scientific">Cetobacterium ceti</name>
    <dbReference type="NCBI Taxonomy" id="180163"/>
    <lineage>
        <taxon>Bacteria</taxon>
        <taxon>Fusobacteriati</taxon>
        <taxon>Fusobacteriota</taxon>
        <taxon>Fusobacteriia</taxon>
        <taxon>Fusobacteriales</taxon>
        <taxon>Fusobacteriaceae</taxon>
        <taxon>Cetobacterium</taxon>
    </lineage>
</organism>
<dbReference type="InterPro" id="IPR002761">
    <property type="entry name" value="Diphthami_syn_dom"/>
</dbReference>
<dbReference type="CDD" id="cd01994">
    <property type="entry name" value="AANH_PF0828-like"/>
    <property type="match status" value="1"/>
</dbReference>
<dbReference type="NCBIfam" id="TIGR00290">
    <property type="entry name" value="MJ0570_dom"/>
    <property type="match status" value="1"/>
</dbReference>
<dbReference type="PANTHER" id="PTHR12196:SF2">
    <property type="entry name" value="DIPHTHINE--AMMONIA LIGASE"/>
    <property type="match status" value="1"/>
</dbReference>
<accession>A0A1T4MXK1</accession>
<feature type="domain" description="Diphthamide synthase" evidence="1">
    <location>
        <begin position="5"/>
        <end position="215"/>
    </location>
</feature>
<evidence type="ECO:0000259" key="1">
    <source>
        <dbReference type="Pfam" id="PF01902"/>
    </source>
</evidence>
<dbReference type="AlphaFoldDB" id="A0A1T4MXK1"/>